<proteinExistence type="predicted"/>
<evidence type="ECO:0000313" key="2">
    <source>
        <dbReference type="Proteomes" id="UP001066276"/>
    </source>
</evidence>
<dbReference type="Proteomes" id="UP001066276">
    <property type="component" value="Chromosome 1_1"/>
</dbReference>
<sequence length="79" mass="8572">MGWGSGSDRLPNPSLQCEHRRLAVEEPVAPEALFVLLGRAQKSRHTAGLIVRPRLASASFLCSPIRLGVPSCRNKPQAI</sequence>
<keyword evidence="2" id="KW-1185">Reference proteome</keyword>
<accession>A0AAV7X4M7</accession>
<reference evidence="1" key="1">
    <citation type="journal article" date="2022" name="bioRxiv">
        <title>Sequencing and chromosome-scale assembly of the giantPleurodeles waltlgenome.</title>
        <authorList>
            <person name="Brown T."/>
            <person name="Elewa A."/>
            <person name="Iarovenko S."/>
            <person name="Subramanian E."/>
            <person name="Araus A.J."/>
            <person name="Petzold A."/>
            <person name="Susuki M."/>
            <person name="Suzuki K.-i.T."/>
            <person name="Hayashi T."/>
            <person name="Toyoda A."/>
            <person name="Oliveira C."/>
            <person name="Osipova E."/>
            <person name="Leigh N.D."/>
            <person name="Simon A."/>
            <person name="Yun M.H."/>
        </authorList>
    </citation>
    <scope>NUCLEOTIDE SEQUENCE</scope>
    <source>
        <strain evidence="1">20211129_DDA</strain>
        <tissue evidence="1">Liver</tissue>
    </source>
</reference>
<comment type="caution">
    <text evidence="1">The sequence shown here is derived from an EMBL/GenBank/DDBJ whole genome shotgun (WGS) entry which is preliminary data.</text>
</comment>
<organism evidence="1 2">
    <name type="scientific">Pleurodeles waltl</name>
    <name type="common">Iberian ribbed newt</name>
    <dbReference type="NCBI Taxonomy" id="8319"/>
    <lineage>
        <taxon>Eukaryota</taxon>
        <taxon>Metazoa</taxon>
        <taxon>Chordata</taxon>
        <taxon>Craniata</taxon>
        <taxon>Vertebrata</taxon>
        <taxon>Euteleostomi</taxon>
        <taxon>Amphibia</taxon>
        <taxon>Batrachia</taxon>
        <taxon>Caudata</taxon>
        <taxon>Salamandroidea</taxon>
        <taxon>Salamandridae</taxon>
        <taxon>Pleurodelinae</taxon>
        <taxon>Pleurodeles</taxon>
    </lineage>
</organism>
<name>A0AAV7X4M7_PLEWA</name>
<protein>
    <submittedName>
        <fullName evidence="1">Uncharacterized protein</fullName>
    </submittedName>
</protein>
<evidence type="ECO:0000313" key="1">
    <source>
        <dbReference type="EMBL" id="KAJ1219069.1"/>
    </source>
</evidence>
<gene>
    <name evidence="1" type="ORF">NDU88_006640</name>
</gene>
<dbReference type="EMBL" id="JANPWB010000001">
    <property type="protein sequence ID" value="KAJ1219069.1"/>
    <property type="molecule type" value="Genomic_DNA"/>
</dbReference>
<dbReference type="AlphaFoldDB" id="A0AAV7X4M7"/>